<gene>
    <name evidence="3" type="ORF">PSU4_02870</name>
</gene>
<comment type="similarity">
    <text evidence="1">Belongs to the UPF0312 family.</text>
</comment>
<evidence type="ECO:0000256" key="1">
    <source>
        <dbReference type="ARBA" id="ARBA00008812"/>
    </source>
</evidence>
<reference evidence="3 4" key="1">
    <citation type="submission" date="2019-07" db="EMBL/GenBank/DDBJ databases">
        <title>Whole genome shotgun sequence of Pseudonocardia sulfidoxydans NBRC 16205.</title>
        <authorList>
            <person name="Hosoyama A."/>
            <person name="Uohara A."/>
            <person name="Ohji S."/>
            <person name="Ichikawa N."/>
        </authorList>
    </citation>
    <scope>NUCLEOTIDE SEQUENCE [LARGE SCALE GENOMIC DNA]</scope>
    <source>
        <strain evidence="3 4">NBRC 16205</strain>
    </source>
</reference>
<accession>A0A511DAD0</accession>
<feature type="domain" description="Lipid/polyisoprenoid-binding YceI-like" evidence="2">
    <location>
        <begin position="18"/>
        <end position="174"/>
    </location>
</feature>
<evidence type="ECO:0000313" key="4">
    <source>
        <dbReference type="Proteomes" id="UP000321685"/>
    </source>
</evidence>
<dbReference type="Pfam" id="PF04264">
    <property type="entry name" value="YceI"/>
    <property type="match status" value="1"/>
</dbReference>
<dbReference type="Proteomes" id="UP000321685">
    <property type="component" value="Unassembled WGS sequence"/>
</dbReference>
<dbReference type="SMART" id="SM00867">
    <property type="entry name" value="YceI"/>
    <property type="match status" value="1"/>
</dbReference>
<proteinExistence type="inferred from homology"/>
<keyword evidence="4" id="KW-1185">Reference proteome</keyword>
<organism evidence="3 4">
    <name type="scientific">Pseudonocardia sulfidoxydans NBRC 16205</name>
    <dbReference type="NCBI Taxonomy" id="1223511"/>
    <lineage>
        <taxon>Bacteria</taxon>
        <taxon>Bacillati</taxon>
        <taxon>Actinomycetota</taxon>
        <taxon>Actinomycetes</taxon>
        <taxon>Pseudonocardiales</taxon>
        <taxon>Pseudonocardiaceae</taxon>
        <taxon>Pseudonocardia</taxon>
    </lineage>
</organism>
<dbReference type="AlphaFoldDB" id="A0A511DAD0"/>
<name>A0A511DAD0_9PSEU</name>
<dbReference type="SUPFAM" id="SSF101874">
    <property type="entry name" value="YceI-like"/>
    <property type="match status" value="1"/>
</dbReference>
<sequence>MPHAARGGSGVRGVAPGHYRIAPTRSTVAFRVTSLGFLVVDGTFAVTEGDVDVAAGRARVRVDLDAASFTTAKRRRDVDVRGPRFLDAVRFPVLSWAGELADGTGIAAGTLRVRDTDAPVAAEVVAVEIVTVDAGPTVVTVTARLTVDRVAAGVRRGPGLIGRHVDVDVSLTLLRT</sequence>
<evidence type="ECO:0000259" key="2">
    <source>
        <dbReference type="SMART" id="SM00867"/>
    </source>
</evidence>
<dbReference type="InterPro" id="IPR036761">
    <property type="entry name" value="TTHA0802/YceI-like_sf"/>
</dbReference>
<evidence type="ECO:0000313" key="3">
    <source>
        <dbReference type="EMBL" id="GEL21333.1"/>
    </source>
</evidence>
<dbReference type="PANTHER" id="PTHR34406">
    <property type="entry name" value="PROTEIN YCEI"/>
    <property type="match status" value="1"/>
</dbReference>
<dbReference type="InterPro" id="IPR007372">
    <property type="entry name" value="Lipid/polyisoprenoid-bd_YceI"/>
</dbReference>
<protein>
    <recommendedName>
        <fullName evidence="2">Lipid/polyisoprenoid-binding YceI-like domain-containing protein</fullName>
    </recommendedName>
</protein>
<dbReference type="PANTHER" id="PTHR34406:SF1">
    <property type="entry name" value="PROTEIN YCEI"/>
    <property type="match status" value="1"/>
</dbReference>
<dbReference type="EMBL" id="BJVJ01000002">
    <property type="protein sequence ID" value="GEL21333.1"/>
    <property type="molecule type" value="Genomic_DNA"/>
</dbReference>
<comment type="caution">
    <text evidence="3">The sequence shown here is derived from an EMBL/GenBank/DDBJ whole genome shotgun (WGS) entry which is preliminary data.</text>
</comment>
<dbReference type="Gene3D" id="2.40.128.110">
    <property type="entry name" value="Lipid/polyisoprenoid-binding, YceI-like"/>
    <property type="match status" value="1"/>
</dbReference>